<evidence type="ECO:0000313" key="2">
    <source>
        <dbReference type="Proteomes" id="UP000727490"/>
    </source>
</evidence>
<name>A0A951IZ81_9BACT</name>
<reference evidence="1 2" key="1">
    <citation type="journal article" date="2020" name="Syst. Appl. Microbiol.">
        <title>Arthrospiribacter ruber gen. nov., sp. nov., a novel bacterium isolated from Arthrospira cultures.</title>
        <authorList>
            <person name="Waleron M."/>
            <person name="Misztak A."/>
            <person name="Waleron M.M."/>
            <person name="Furmaniak M."/>
            <person name="Mrozik A."/>
            <person name="Waleron K."/>
        </authorList>
    </citation>
    <scope>NUCLEOTIDE SEQUENCE [LARGE SCALE GENOMIC DNA]</scope>
    <source>
        <strain evidence="1 2">DPMB0001</strain>
    </source>
</reference>
<proteinExistence type="predicted"/>
<comment type="caution">
    <text evidence="1">The sequence shown here is derived from an EMBL/GenBank/DDBJ whole genome shotgun (WGS) entry which is preliminary data.</text>
</comment>
<gene>
    <name evidence="1" type="ORF">EGN73_17375</name>
</gene>
<evidence type="ECO:0000313" key="1">
    <source>
        <dbReference type="EMBL" id="MBW3469573.1"/>
    </source>
</evidence>
<dbReference type="EMBL" id="RPHB01000008">
    <property type="protein sequence ID" value="MBW3469573.1"/>
    <property type="molecule type" value="Genomic_DNA"/>
</dbReference>
<dbReference type="AlphaFoldDB" id="A0A951IZ81"/>
<sequence>MDCNCQILVETDAYLSTYCDTCSCVQIQDGIYVFGFTIPALKEWGNQILNLDYDKHCKCEGEFNYLTIYSYIHHYEFHFFREQFEEFQDLIGQTLLLLEVKDLVNKEL</sequence>
<keyword evidence="2" id="KW-1185">Reference proteome</keyword>
<organism evidence="1 2">
    <name type="scientific">Arthrospiribacter ruber</name>
    <dbReference type="NCBI Taxonomy" id="2487934"/>
    <lineage>
        <taxon>Bacteria</taxon>
        <taxon>Pseudomonadati</taxon>
        <taxon>Bacteroidota</taxon>
        <taxon>Cytophagia</taxon>
        <taxon>Cytophagales</taxon>
        <taxon>Cyclobacteriaceae</taxon>
        <taxon>Arthrospiribacter</taxon>
    </lineage>
</organism>
<accession>A0A951IZ81</accession>
<dbReference type="Proteomes" id="UP000727490">
    <property type="component" value="Unassembled WGS sequence"/>
</dbReference>
<dbReference type="RefSeq" id="WP_219292779.1">
    <property type="nucleotide sequence ID" value="NZ_RPHB01000008.1"/>
</dbReference>
<protein>
    <submittedName>
        <fullName evidence="1">Uncharacterized protein</fullName>
    </submittedName>
</protein>